<protein>
    <submittedName>
        <fullName evidence="2">DUF3445 domain-containing protein</fullName>
    </submittedName>
</protein>
<name>A0A939EQX4_9HYPH</name>
<dbReference type="Proteomes" id="UP000664779">
    <property type="component" value="Unassembled WGS sequence"/>
</dbReference>
<feature type="region of interest" description="Disordered" evidence="1">
    <location>
        <begin position="1"/>
        <end position="20"/>
    </location>
</feature>
<accession>A0A939EQX4</accession>
<dbReference type="RefSeq" id="WP_206943365.1">
    <property type="nucleotide sequence ID" value="NZ_JAFLNF010000008.1"/>
</dbReference>
<dbReference type="EMBL" id="JAFLNF010000008">
    <property type="protein sequence ID" value="MBO0346947.1"/>
    <property type="molecule type" value="Genomic_DNA"/>
</dbReference>
<dbReference type="AlphaFoldDB" id="A0A939EQX4"/>
<reference evidence="2" key="1">
    <citation type="submission" date="2021-03" db="EMBL/GenBank/DDBJ databases">
        <title>Roseibium sp. CAU 1637 isolated from Incheon.</title>
        <authorList>
            <person name="Kim W."/>
        </authorList>
    </citation>
    <scope>NUCLEOTIDE SEQUENCE</scope>
    <source>
        <strain evidence="2">CAU 1637</strain>
    </source>
</reference>
<dbReference type="Pfam" id="PF11927">
    <property type="entry name" value="HODM_asu-like"/>
    <property type="match status" value="1"/>
</dbReference>
<evidence type="ECO:0000313" key="2">
    <source>
        <dbReference type="EMBL" id="MBO0346947.1"/>
    </source>
</evidence>
<comment type="caution">
    <text evidence="2">The sequence shown here is derived from an EMBL/GenBank/DDBJ whole genome shotgun (WGS) entry which is preliminary data.</text>
</comment>
<dbReference type="InterPro" id="IPR021848">
    <property type="entry name" value="HODM_asu-like"/>
</dbReference>
<evidence type="ECO:0000313" key="3">
    <source>
        <dbReference type="Proteomes" id="UP000664779"/>
    </source>
</evidence>
<keyword evidence="3" id="KW-1185">Reference proteome</keyword>
<proteinExistence type="predicted"/>
<evidence type="ECO:0000256" key="1">
    <source>
        <dbReference type="SAM" id="MobiDB-lite"/>
    </source>
</evidence>
<gene>
    <name evidence="2" type="ORF">J0X15_17100</name>
</gene>
<organism evidence="2 3">
    <name type="scientific">Roseibium limicola</name>
    <dbReference type="NCBI Taxonomy" id="2816037"/>
    <lineage>
        <taxon>Bacteria</taxon>
        <taxon>Pseudomonadati</taxon>
        <taxon>Pseudomonadota</taxon>
        <taxon>Alphaproteobacteria</taxon>
        <taxon>Hyphomicrobiales</taxon>
        <taxon>Stappiaceae</taxon>
        <taxon>Roseibium</taxon>
    </lineage>
</organism>
<sequence>MSVLTSAPAPSPPFLHTPYDGSKQPFSVGLEPTTEAQWLEPDTFLVQHLTYKKQLLESRRHKVVQAEPDTEAAQQEIHDLILSHLRVHQPSYATRNGTIVPPGLSAADVQPMPGDPPLVVAARLVQEDLVLMRKGPEGYRLAAACLCFPSSWSLLEKFRKSMHDIHVGVPGFNGTRLGNVVARIFDNLKPTQLVARFNWSIYDDDDLHHPEPKQIDPQLTGDGGASLAGLFIRVERQTLRRLPGSGDILFTIKIHHDPLELLNSHPNGGNWAAGLRQQLLGLDEHQLSYKGLSQHRATLAQALQDLASAPATS</sequence>